<dbReference type="KEGG" id="vg:5142549"/>
<dbReference type="EMBL" id="AP008986">
    <property type="protein sequence ID" value="BAE72774.1"/>
    <property type="molecule type" value="Genomic_DNA"/>
</dbReference>
<proteinExistence type="predicted"/>
<name>Q2NPC2_9CAUD</name>
<evidence type="ECO:0000256" key="1">
    <source>
        <dbReference type="SAM" id="MobiDB-lite"/>
    </source>
</evidence>
<feature type="compositionally biased region" description="Acidic residues" evidence="1">
    <location>
        <begin position="268"/>
        <end position="278"/>
    </location>
</feature>
<evidence type="ECO:0008006" key="4">
    <source>
        <dbReference type="Google" id="ProtNLM"/>
    </source>
</evidence>
<protein>
    <recommendedName>
        <fullName evidence="4">DUF2213 domain-containing protein</fullName>
    </recommendedName>
</protein>
<dbReference type="InterPro" id="IPR016913">
    <property type="entry name" value="UCP029215"/>
</dbReference>
<accession>Q2NPC2</accession>
<evidence type="ECO:0000313" key="2">
    <source>
        <dbReference type="EMBL" id="BAE72774.1"/>
    </source>
</evidence>
<reference evidence="2 3" key="1">
    <citation type="journal article" date="2006" name="J. Gen. Plant Pathol.">
        <title>Sequence analysis of the genome of OP2, a lytic bacteriophage of Xanthomonas oryzae pv. oryzae.</title>
        <authorList>
            <person name="Inoue Y."/>
            <person name="Matsuura T."/>
            <person name="Ohara T."/>
            <person name="Azegami K."/>
        </authorList>
    </citation>
    <scope>NUCLEOTIDE SEQUENCE [LARGE SCALE GENOMIC DNA]</scope>
</reference>
<dbReference type="OrthoDB" id="3420at10239"/>
<evidence type="ECO:0000313" key="3">
    <source>
        <dbReference type="Proteomes" id="UP000001238"/>
    </source>
</evidence>
<sequence>MHNAFHDYAFDRQSARTFDADGRMRVRDCVISVAEVNPYYGHEIPGWRGLGLSPDKVYDMYRDPVELERAATTFNGPLMIRHVAQTAESPQKEYVGGTVYDVRYVNGQMRADLLIMDRQAIDYVQSGELADLSSGYRFVADMRPGEVDGRKYDGRMTAIQGNHVALVAKGRATGAHVADSALNSTTGVTPVDPNENAAPAAPDTPGTGAGIAEALMMLTAKLEALDNRLAAVEGGKQPVPQAEAAEVVPPVEAADESDDSEDDKKDDVAEDSEDDEDDSKDRQAMDAASVQELVKAAVEAERKRAADVTAAKQACRNDLGDMIALDDAGEIYRAALKQRGVDVSAIPAGAERATYQAIDSVTRSSVGSFAFDSNSGVKPAFDLSRIRRA</sequence>
<organism evidence="2 3">
    <name type="scientific">Xanthomonas phage OP2</name>
    <dbReference type="NCBI Taxonomy" id="331627"/>
    <lineage>
        <taxon>Viruses</taxon>
        <taxon>Duplodnaviria</taxon>
        <taxon>Heunggongvirae</taxon>
        <taxon>Uroviricota</taxon>
        <taxon>Caudoviricetes</taxon>
        <taxon>Kantovirinae</taxon>
        <taxon>Tsukubavirus</taxon>
        <taxon>Tsukubavirus OP2</taxon>
    </lineage>
</organism>
<dbReference type="RefSeq" id="YP_453627.1">
    <property type="nucleotide sequence ID" value="NC_007710.1"/>
</dbReference>
<feature type="region of interest" description="Disordered" evidence="1">
    <location>
        <begin position="184"/>
        <end position="206"/>
    </location>
</feature>
<dbReference type="Pfam" id="PF09979">
    <property type="entry name" value="DUF2213"/>
    <property type="match status" value="1"/>
</dbReference>
<feature type="region of interest" description="Disordered" evidence="1">
    <location>
        <begin position="235"/>
        <end position="287"/>
    </location>
</feature>
<feature type="compositionally biased region" description="Low complexity" evidence="1">
    <location>
        <begin position="190"/>
        <end position="206"/>
    </location>
</feature>
<dbReference type="Proteomes" id="UP000001238">
    <property type="component" value="Segment"/>
</dbReference>
<dbReference type="PIRSF" id="PIRSF029215">
    <property type="entry name" value="UCP029215"/>
    <property type="match status" value="1"/>
</dbReference>
<reference evidence="3" key="2">
    <citation type="journal article" date="2006" name="J. Gen. Plant Pathol.">
        <title>Sequence analysis of the genome of OP2, a lytic bacteriophage of Xanthomonas oryzae pv. oryzae..</title>
        <authorList>
            <person name="Inoue Y."/>
            <person name="Matsuura T."/>
            <person name="Ohara T."/>
            <person name="Azegami K."/>
        </authorList>
    </citation>
    <scope>NUCLEOTIDE SEQUENCE [LARGE SCALE GENOMIC DNA]</scope>
</reference>
<keyword evidence="3" id="KW-1185">Reference proteome</keyword>
<feature type="compositionally biased region" description="Low complexity" evidence="1">
    <location>
        <begin position="237"/>
        <end position="252"/>
    </location>
</feature>
<dbReference type="GeneID" id="5142549"/>